<dbReference type="GO" id="GO:0008716">
    <property type="term" value="F:D-alanine-D-alanine ligase activity"/>
    <property type="evidence" value="ECO:0007669"/>
    <property type="project" value="UniProtKB-EC"/>
</dbReference>
<dbReference type="PROSITE" id="PS50975">
    <property type="entry name" value="ATP_GRASP"/>
    <property type="match status" value="1"/>
</dbReference>
<accession>A0A140LCV5</accession>
<dbReference type="Proteomes" id="UP000070427">
    <property type="component" value="Unassembled WGS sequence"/>
</dbReference>
<evidence type="ECO:0000313" key="5">
    <source>
        <dbReference type="EMBL" id="KXG78380.1"/>
    </source>
</evidence>
<dbReference type="PANTHER" id="PTHR23132:SF23">
    <property type="entry name" value="D-ALANINE--D-ALANINE LIGASE B"/>
    <property type="match status" value="1"/>
</dbReference>
<dbReference type="InterPro" id="IPR011095">
    <property type="entry name" value="Dala_Dala_lig_C"/>
</dbReference>
<keyword evidence="3" id="KW-0067">ATP-binding</keyword>
<name>A0A140LCV5_9FIRM</name>
<keyword evidence="6" id="KW-1185">Reference proteome</keyword>
<dbReference type="InterPro" id="IPR013815">
    <property type="entry name" value="ATP_grasp_subdomain_1"/>
</dbReference>
<dbReference type="Gene3D" id="3.30.1490.20">
    <property type="entry name" value="ATP-grasp fold, A domain"/>
    <property type="match status" value="1"/>
</dbReference>
<dbReference type="OrthoDB" id="9813261at2"/>
<dbReference type="AlphaFoldDB" id="A0A140LCV5"/>
<comment type="similarity">
    <text evidence="1">Belongs to the D-alanine--D-alanine ligase family.</text>
</comment>
<comment type="caution">
    <text evidence="5">The sequence shown here is derived from an EMBL/GenBank/DDBJ whole genome shotgun (WGS) entry which is preliminary data.</text>
</comment>
<dbReference type="PANTHER" id="PTHR23132">
    <property type="entry name" value="D-ALANINE--D-ALANINE LIGASE"/>
    <property type="match status" value="1"/>
</dbReference>
<dbReference type="Pfam" id="PF07478">
    <property type="entry name" value="Dala_Dala_lig_C"/>
    <property type="match status" value="1"/>
</dbReference>
<protein>
    <submittedName>
        <fullName evidence="5">D-alanine--D-alanine ligase</fullName>
        <ecNumber evidence="5">6.3.2.4</ecNumber>
    </submittedName>
</protein>
<dbReference type="EC" id="6.3.2.4" evidence="5"/>
<keyword evidence="2 5" id="KW-0436">Ligase</keyword>
<evidence type="ECO:0000256" key="1">
    <source>
        <dbReference type="ARBA" id="ARBA00010871"/>
    </source>
</evidence>
<dbReference type="Gene3D" id="3.30.470.20">
    <property type="entry name" value="ATP-grasp fold, B domain"/>
    <property type="match status" value="1"/>
</dbReference>
<evidence type="ECO:0000313" key="6">
    <source>
        <dbReference type="Proteomes" id="UP000070427"/>
    </source>
</evidence>
<reference evidence="5 6" key="1">
    <citation type="submission" date="2015-12" db="EMBL/GenBank/DDBJ databases">
        <title>Draft genome sequnece of Fervidicola ferrireducens strain Y170.</title>
        <authorList>
            <person name="Patel B.K."/>
        </authorList>
    </citation>
    <scope>NUCLEOTIDE SEQUENCE [LARGE SCALE GENOMIC DNA]</scope>
    <source>
        <strain evidence="5 6">Y170</strain>
    </source>
</reference>
<dbReference type="SUPFAM" id="SSF56059">
    <property type="entry name" value="Glutathione synthetase ATP-binding domain-like"/>
    <property type="match status" value="1"/>
</dbReference>
<sequence length="321" mass="36035">MKVGVFWRKFRNVELQMKVSGENIYDDAYEEAYQHYSAIKEAGYDAALIEWKSENPMETLQKVLEEKVDLVFNASSLQEVAFLEAFGIPFAGSGIDLVAIDKAARKKIVAFHNLPTPKFMVVEDPENIPNHDLKFPLFVKPVRGRGSAGISEENIVERAEDLPRVVAKITGKIGQAALVEEFIKGREITVGIIGYKDPKVLPLVEIEYNSVKTNTFEHKMYDNEIIHCPARLSPEEEERVKSTALEIYKVLNARDYARIDMILGDDGVPYFLEINTFAGLTMSKDGTHHGYMGYMAKTLGMSRAEFIGAIVKSAAERYGLS</sequence>
<dbReference type="EMBL" id="LOED01000003">
    <property type="protein sequence ID" value="KXG78380.1"/>
    <property type="molecule type" value="Genomic_DNA"/>
</dbReference>
<organism evidence="5 6">
    <name type="scientific">Fervidicola ferrireducens</name>
    <dbReference type="NCBI Taxonomy" id="520764"/>
    <lineage>
        <taxon>Bacteria</taxon>
        <taxon>Bacillati</taxon>
        <taxon>Bacillota</taxon>
        <taxon>Clostridia</taxon>
        <taxon>Thermosediminibacterales</taxon>
        <taxon>Thermosediminibacteraceae</taxon>
        <taxon>Fervidicola</taxon>
    </lineage>
</organism>
<keyword evidence="3" id="KW-0547">Nucleotide-binding</keyword>
<dbReference type="STRING" id="520764.AN618_04460"/>
<dbReference type="RefSeq" id="WP_066351651.1">
    <property type="nucleotide sequence ID" value="NZ_LOED01000003.1"/>
</dbReference>
<dbReference type="InterPro" id="IPR011761">
    <property type="entry name" value="ATP-grasp"/>
</dbReference>
<dbReference type="PATRIC" id="fig|520764.3.peg.471"/>
<feature type="domain" description="ATP-grasp" evidence="4">
    <location>
        <begin position="106"/>
        <end position="312"/>
    </location>
</feature>
<dbReference type="InParanoid" id="A0A140LCV5"/>
<gene>
    <name evidence="5" type="primary">ddl</name>
    <name evidence="5" type="ORF">AN618_04460</name>
</gene>
<proteinExistence type="inferred from homology"/>
<dbReference type="GO" id="GO:0046872">
    <property type="term" value="F:metal ion binding"/>
    <property type="evidence" value="ECO:0007669"/>
    <property type="project" value="InterPro"/>
</dbReference>
<evidence type="ECO:0000259" key="4">
    <source>
        <dbReference type="PROSITE" id="PS50975"/>
    </source>
</evidence>
<dbReference type="GO" id="GO:0005524">
    <property type="term" value="F:ATP binding"/>
    <property type="evidence" value="ECO:0007669"/>
    <property type="project" value="UniProtKB-UniRule"/>
</dbReference>
<evidence type="ECO:0000256" key="3">
    <source>
        <dbReference type="PROSITE-ProRule" id="PRU00409"/>
    </source>
</evidence>
<evidence type="ECO:0000256" key="2">
    <source>
        <dbReference type="ARBA" id="ARBA00022598"/>
    </source>
</evidence>